<reference evidence="3 4" key="1">
    <citation type="submission" date="2015-07" db="EMBL/GenBank/DDBJ databases">
        <authorList>
            <person name="Noorani M."/>
        </authorList>
    </citation>
    <scope>NUCLEOTIDE SEQUENCE [LARGE SCALE GENOMIC DNA]</scope>
    <source>
        <strain evidence="3 4">CECT 7802</strain>
    </source>
</reference>
<dbReference type="EMBL" id="CXSU01000012">
    <property type="protein sequence ID" value="CTQ50347.1"/>
    <property type="molecule type" value="Genomic_DNA"/>
</dbReference>
<evidence type="ECO:0000313" key="4">
    <source>
        <dbReference type="Proteomes" id="UP000049222"/>
    </source>
</evidence>
<evidence type="ECO:0000259" key="2">
    <source>
        <dbReference type="Pfam" id="PF11127"/>
    </source>
</evidence>
<keyword evidence="1" id="KW-1133">Transmembrane helix</keyword>
<protein>
    <recommendedName>
        <fullName evidence="2">Inner membrane protein YgaP-like transmembrane domain-containing protein</fullName>
    </recommendedName>
</protein>
<feature type="domain" description="Inner membrane protein YgaP-like transmembrane" evidence="2">
    <location>
        <begin position="1"/>
        <end position="69"/>
    </location>
</feature>
<evidence type="ECO:0000313" key="3">
    <source>
        <dbReference type="EMBL" id="CTQ50347.1"/>
    </source>
</evidence>
<dbReference type="STRING" id="420998.JDO7802_02370"/>
<feature type="transmembrane region" description="Helical" evidence="1">
    <location>
        <begin position="12"/>
        <end position="30"/>
    </location>
</feature>
<proteinExistence type="predicted"/>
<dbReference type="AlphaFoldDB" id="A0A0M6YM53"/>
<dbReference type="InterPro" id="IPR021309">
    <property type="entry name" value="YgaP-like_TM"/>
</dbReference>
<dbReference type="RefSeq" id="WP_055085794.1">
    <property type="nucleotide sequence ID" value="NZ_CXSU01000012.1"/>
</dbReference>
<name>A0A0M6YM53_9RHOB</name>
<keyword evidence="1" id="KW-0812">Transmembrane</keyword>
<accession>A0A0M6YM53</accession>
<dbReference type="Proteomes" id="UP000049222">
    <property type="component" value="Unassembled WGS sequence"/>
</dbReference>
<sequence length="70" mass="7369">MTPNIGTTDRVARGLIGLVLIVAPLLNLPAIWSSDFWAYGAIAVGAVLVVTAVVRMCPLYRLIGVDTCGI</sequence>
<dbReference type="Pfam" id="PF11127">
    <property type="entry name" value="YgaP-like_TM"/>
    <property type="match status" value="1"/>
</dbReference>
<feature type="transmembrane region" description="Helical" evidence="1">
    <location>
        <begin position="36"/>
        <end position="54"/>
    </location>
</feature>
<keyword evidence="1" id="KW-0472">Membrane</keyword>
<evidence type="ECO:0000256" key="1">
    <source>
        <dbReference type="SAM" id="Phobius"/>
    </source>
</evidence>
<gene>
    <name evidence="3" type="ORF">JDO7802_02370</name>
</gene>
<organism evidence="3 4">
    <name type="scientific">Jannaschia donghaensis</name>
    <dbReference type="NCBI Taxonomy" id="420998"/>
    <lineage>
        <taxon>Bacteria</taxon>
        <taxon>Pseudomonadati</taxon>
        <taxon>Pseudomonadota</taxon>
        <taxon>Alphaproteobacteria</taxon>
        <taxon>Rhodobacterales</taxon>
        <taxon>Roseobacteraceae</taxon>
        <taxon>Jannaschia</taxon>
    </lineage>
</organism>
<dbReference type="OrthoDB" id="9804804at2"/>
<keyword evidence="4" id="KW-1185">Reference proteome</keyword>